<evidence type="ECO:0000256" key="6">
    <source>
        <dbReference type="PROSITE-ProRule" id="PRU00339"/>
    </source>
</evidence>
<dbReference type="InterPro" id="IPR051677">
    <property type="entry name" value="AfsR-DnrI-RedD_regulator"/>
</dbReference>
<dbReference type="InterPro" id="IPR016032">
    <property type="entry name" value="Sig_transdc_resp-reg_C-effctor"/>
</dbReference>
<organism evidence="10 11">
    <name type="scientific">Rugosimonospora acidiphila</name>
    <dbReference type="NCBI Taxonomy" id="556531"/>
    <lineage>
        <taxon>Bacteria</taxon>
        <taxon>Bacillati</taxon>
        <taxon>Actinomycetota</taxon>
        <taxon>Actinomycetes</taxon>
        <taxon>Micromonosporales</taxon>
        <taxon>Micromonosporaceae</taxon>
        <taxon>Rugosimonospora</taxon>
    </lineage>
</organism>
<evidence type="ECO:0000256" key="3">
    <source>
        <dbReference type="ARBA" id="ARBA00023015"/>
    </source>
</evidence>
<feature type="domain" description="OmpR/PhoB-type" evidence="9">
    <location>
        <begin position="1"/>
        <end position="94"/>
    </location>
</feature>
<feature type="region of interest" description="Disordered" evidence="8">
    <location>
        <begin position="244"/>
        <end position="264"/>
    </location>
</feature>
<proteinExistence type="inferred from homology"/>
<comment type="similarity">
    <text evidence="1">Belongs to the AfsR/DnrI/RedD regulatory family.</text>
</comment>
<dbReference type="SUPFAM" id="SSF48452">
    <property type="entry name" value="TPR-like"/>
    <property type="match status" value="3"/>
</dbReference>
<dbReference type="PROSITE" id="PS51755">
    <property type="entry name" value="OMPR_PHOB"/>
    <property type="match status" value="1"/>
</dbReference>
<comment type="caution">
    <text evidence="10">The sequence shown here is derived from an EMBL/GenBank/DDBJ whole genome shotgun (WGS) entry which is preliminary data.</text>
</comment>
<keyword evidence="5" id="KW-0804">Transcription</keyword>
<dbReference type="CDD" id="cd15831">
    <property type="entry name" value="BTAD"/>
    <property type="match status" value="1"/>
</dbReference>
<accession>A0ABP9SWA8</accession>
<dbReference type="InterPro" id="IPR001867">
    <property type="entry name" value="OmpR/PhoB-type_DNA-bd"/>
</dbReference>
<dbReference type="SMART" id="SM01043">
    <property type="entry name" value="BTAD"/>
    <property type="match status" value="1"/>
</dbReference>
<dbReference type="RefSeq" id="WP_345639216.1">
    <property type="nucleotide sequence ID" value="NZ_BAABJQ010000055.1"/>
</dbReference>
<name>A0ABP9SWA8_9ACTN</name>
<dbReference type="InterPro" id="IPR011990">
    <property type="entry name" value="TPR-like_helical_dom_sf"/>
</dbReference>
<dbReference type="PRINTS" id="PR00364">
    <property type="entry name" value="DISEASERSIST"/>
</dbReference>
<dbReference type="Gene3D" id="1.10.10.10">
    <property type="entry name" value="Winged helix-like DNA-binding domain superfamily/Winged helix DNA-binding domain"/>
    <property type="match status" value="1"/>
</dbReference>
<keyword evidence="6" id="KW-0802">TPR repeat</keyword>
<dbReference type="SUPFAM" id="SSF52540">
    <property type="entry name" value="P-loop containing nucleoside triphosphate hydrolases"/>
    <property type="match status" value="1"/>
</dbReference>
<evidence type="ECO:0000256" key="2">
    <source>
        <dbReference type="ARBA" id="ARBA00022737"/>
    </source>
</evidence>
<dbReference type="SUPFAM" id="SSF46894">
    <property type="entry name" value="C-terminal effector domain of the bipartite response regulators"/>
    <property type="match status" value="1"/>
</dbReference>
<evidence type="ECO:0000259" key="9">
    <source>
        <dbReference type="PROSITE" id="PS51755"/>
    </source>
</evidence>
<dbReference type="Proteomes" id="UP001501570">
    <property type="component" value="Unassembled WGS sequence"/>
</dbReference>
<dbReference type="Pfam" id="PF13424">
    <property type="entry name" value="TPR_12"/>
    <property type="match status" value="2"/>
</dbReference>
<dbReference type="PANTHER" id="PTHR35807:SF1">
    <property type="entry name" value="TRANSCRIPTIONAL REGULATOR REDD"/>
    <property type="match status" value="1"/>
</dbReference>
<keyword evidence="2" id="KW-0677">Repeat</keyword>
<keyword evidence="4 7" id="KW-0238">DNA-binding</keyword>
<dbReference type="Gene3D" id="1.10.8.430">
    <property type="entry name" value="Helical domain of apoptotic protease-activating factors"/>
    <property type="match status" value="1"/>
</dbReference>
<feature type="DNA-binding region" description="OmpR/PhoB-type" evidence="7">
    <location>
        <begin position="1"/>
        <end position="94"/>
    </location>
</feature>
<dbReference type="InterPro" id="IPR005158">
    <property type="entry name" value="BTAD"/>
</dbReference>
<dbReference type="Pfam" id="PF00486">
    <property type="entry name" value="Trans_reg_C"/>
    <property type="match status" value="1"/>
</dbReference>
<reference evidence="11" key="1">
    <citation type="journal article" date="2019" name="Int. J. Syst. Evol. Microbiol.">
        <title>The Global Catalogue of Microorganisms (GCM) 10K type strain sequencing project: providing services to taxonomists for standard genome sequencing and annotation.</title>
        <authorList>
            <consortium name="The Broad Institute Genomics Platform"/>
            <consortium name="The Broad Institute Genome Sequencing Center for Infectious Disease"/>
            <person name="Wu L."/>
            <person name="Ma J."/>
        </authorList>
    </citation>
    <scope>NUCLEOTIDE SEQUENCE [LARGE SCALE GENOMIC DNA]</scope>
    <source>
        <strain evidence="11">JCM 18304</strain>
    </source>
</reference>
<dbReference type="PROSITE" id="PS50005">
    <property type="entry name" value="TPR"/>
    <property type="match status" value="1"/>
</dbReference>
<evidence type="ECO:0000256" key="7">
    <source>
        <dbReference type="PROSITE-ProRule" id="PRU01091"/>
    </source>
</evidence>
<dbReference type="Gene3D" id="1.25.40.10">
    <property type="entry name" value="Tetratricopeptide repeat domain"/>
    <property type="match status" value="2"/>
</dbReference>
<dbReference type="Pfam" id="PF03704">
    <property type="entry name" value="BTAD"/>
    <property type="match status" value="1"/>
</dbReference>
<protein>
    <submittedName>
        <fullName evidence="10">BTAD domain-containing putative transcriptional regulator</fullName>
    </submittedName>
</protein>
<dbReference type="InterPro" id="IPR042197">
    <property type="entry name" value="Apaf_helical"/>
</dbReference>
<dbReference type="InterPro" id="IPR019734">
    <property type="entry name" value="TPR_rpt"/>
</dbReference>
<evidence type="ECO:0000256" key="1">
    <source>
        <dbReference type="ARBA" id="ARBA00005820"/>
    </source>
</evidence>
<dbReference type="PANTHER" id="PTHR35807">
    <property type="entry name" value="TRANSCRIPTIONAL REGULATOR REDD-RELATED"/>
    <property type="match status" value="1"/>
</dbReference>
<keyword evidence="3" id="KW-0805">Transcription regulation</keyword>
<dbReference type="SMART" id="SM00862">
    <property type="entry name" value="Trans_reg_C"/>
    <property type="match status" value="1"/>
</dbReference>
<dbReference type="Pfam" id="PF00931">
    <property type="entry name" value="NB-ARC"/>
    <property type="match status" value="1"/>
</dbReference>
<dbReference type="InterPro" id="IPR002182">
    <property type="entry name" value="NB-ARC"/>
</dbReference>
<dbReference type="Gene3D" id="3.40.50.300">
    <property type="entry name" value="P-loop containing nucleotide triphosphate hydrolases"/>
    <property type="match status" value="1"/>
</dbReference>
<evidence type="ECO:0000313" key="11">
    <source>
        <dbReference type="Proteomes" id="UP001501570"/>
    </source>
</evidence>
<keyword evidence="11" id="KW-1185">Reference proteome</keyword>
<evidence type="ECO:0000313" key="10">
    <source>
        <dbReference type="EMBL" id="GAA5201867.1"/>
    </source>
</evidence>
<sequence>MEFRLLGPVEAVHDGRLVPLGRRQERCVLAILALEPGRLVPAQRLADLLWEEQPPLQARAAVQAMVSHLRAALRSAEPAGPQVVTRGGGYLLATGADTVDLHRFRARVTEARATTSLRTRADLLSAALKLWRGPALADVADERLRARLCPDLDELHLQAREDWLEARLELGEHDEVTEPLKYQVAEHPLRERSQRLLMLALYRGGRRGEALASFREARRLLVEELGLEPGPELQGLQRAILSDDGDRAHPARTGLGQTSPAQLPGDIVPFTGRAGQLAELDSLLSGDPGSTTAVIVVAISGTAGVGKTTLAVHWAQRIRDRFPDGQLYVNLRGFDPSGSPTSRAEALRDFLDAFGVQPSQVPPGIQAQAALYRSLMAGKRVLVLLDNARDAEQVHALLPGTPGCVAVVTSRDQLSGLVATDGAHLLTLDLLTPDESRQLLARRVGANRVAAESEAVNQIVDRCAGLPLALAIVAARAASEASVPLSYLTEEMGGSLGSLDADDVRSGLRRVFSWSYRTLSAPGARLFRLLGLHPGPDITAPAAASLAGVPAGLARSLLAELRRAHLITQRTAGRYSFHDLLRAYAAELVWLDETEEQRYAASVRLLDHYTDTADRAANLLHPGRHAGATGARREGAEPESIADLDAAMNWFTAEHLVLLAVLARAGADGHDAHVWHLAWSLRNFLDRRRLWPDQTSVQHAGLDAALRLGDRSAQALARRSLGRAYAELGRDHDAEHHYRQAFALFSELGDDAGRAGIHMSLGMLAQRQGRTHESLRQHEQALTLFERADHVSGRANAMNNIAMNHMELGDFQQSLSIGEAALALIQKVGDTWGEASTWDTLGNIHHQLGHYDRAVDCHRTALELVRQAGDRYHESLALRHLADAHDAARDPSAAADARYAALEILDELDHPDAALVRAELRERKAAV</sequence>
<dbReference type="InterPro" id="IPR027417">
    <property type="entry name" value="P-loop_NTPase"/>
</dbReference>
<evidence type="ECO:0000256" key="5">
    <source>
        <dbReference type="ARBA" id="ARBA00023163"/>
    </source>
</evidence>
<dbReference type="EMBL" id="BAABJQ010000055">
    <property type="protein sequence ID" value="GAA5201867.1"/>
    <property type="molecule type" value="Genomic_DNA"/>
</dbReference>
<gene>
    <name evidence="10" type="ORF">GCM10023322_82640</name>
</gene>
<dbReference type="SMART" id="SM00028">
    <property type="entry name" value="TPR"/>
    <property type="match status" value="5"/>
</dbReference>
<dbReference type="InterPro" id="IPR036388">
    <property type="entry name" value="WH-like_DNA-bd_sf"/>
</dbReference>
<feature type="repeat" description="TPR" evidence="6">
    <location>
        <begin position="835"/>
        <end position="868"/>
    </location>
</feature>
<evidence type="ECO:0000256" key="8">
    <source>
        <dbReference type="SAM" id="MobiDB-lite"/>
    </source>
</evidence>
<evidence type="ECO:0000256" key="4">
    <source>
        <dbReference type="ARBA" id="ARBA00023125"/>
    </source>
</evidence>